<organism evidence="3 4">
    <name type="scientific">Candidatus Portnoybacteria bacterium CG10_big_fil_rev_8_21_14_0_10_38_18</name>
    <dbReference type="NCBI Taxonomy" id="1974813"/>
    <lineage>
        <taxon>Bacteria</taxon>
        <taxon>Candidatus Portnoyibacteriota</taxon>
    </lineage>
</organism>
<feature type="short sequence motif" description="HXTX 1" evidence="2">
    <location>
        <begin position="44"/>
        <end position="47"/>
    </location>
</feature>
<sequence length="185" mass="21574">MTKRRLFIAVNLPENIKKKLIDYQRKWIELDPKYIHWVRESNLHITLVFIGYVTNDEMYEICNLVKEKAKQHEPFFINLEKIILGPPEKTPRMFWVEGAKSQELADLQNDLENALSGGGLAKKEIRPYKPHITLARFKYEIAKSLPKVDELFKVQFAVETIEVMQSNLKRSGAEYVVLESVELGI</sequence>
<dbReference type="InterPro" id="IPR004175">
    <property type="entry name" value="RNA_CPDase"/>
</dbReference>
<protein>
    <recommendedName>
        <fullName evidence="2">RNA 2',3'-cyclic phosphodiesterase</fullName>
        <shortName evidence="2">RNA 2',3'-CPDase</shortName>
        <ecNumber evidence="2">3.1.4.58</ecNumber>
    </recommendedName>
</protein>
<gene>
    <name evidence="3" type="ORF">COU82_00655</name>
</gene>
<dbReference type="Proteomes" id="UP000231648">
    <property type="component" value="Unassembled WGS sequence"/>
</dbReference>
<accession>A0A2M8KCM9</accession>
<feature type="active site" description="Proton acceptor" evidence="2">
    <location>
        <position position="131"/>
    </location>
</feature>
<comment type="function">
    <text evidence="2">Hydrolyzes RNA 2',3'-cyclic phosphodiester to an RNA 2'-phosphomonoester.</text>
</comment>
<dbReference type="NCBIfam" id="TIGR02258">
    <property type="entry name" value="2_5_ligase"/>
    <property type="match status" value="1"/>
</dbReference>
<keyword evidence="1 2" id="KW-0378">Hydrolase</keyword>
<proteinExistence type="inferred from homology"/>
<comment type="caution">
    <text evidence="3">The sequence shown here is derived from an EMBL/GenBank/DDBJ whole genome shotgun (WGS) entry which is preliminary data.</text>
</comment>
<name>A0A2M8KCM9_9BACT</name>
<dbReference type="Gene3D" id="3.90.1140.10">
    <property type="entry name" value="Cyclic phosphodiesterase"/>
    <property type="match status" value="1"/>
</dbReference>
<feature type="active site" description="Proton donor" evidence="2">
    <location>
        <position position="44"/>
    </location>
</feature>
<dbReference type="GO" id="GO:0008664">
    <property type="term" value="F:RNA 2',3'-cyclic 3'-phosphodiesterase activity"/>
    <property type="evidence" value="ECO:0007669"/>
    <property type="project" value="UniProtKB-EC"/>
</dbReference>
<dbReference type="AlphaFoldDB" id="A0A2M8KCM9"/>
<evidence type="ECO:0000256" key="1">
    <source>
        <dbReference type="ARBA" id="ARBA00022801"/>
    </source>
</evidence>
<dbReference type="GO" id="GO:0004113">
    <property type="term" value="F:2',3'-cyclic-nucleotide 3'-phosphodiesterase activity"/>
    <property type="evidence" value="ECO:0007669"/>
    <property type="project" value="InterPro"/>
</dbReference>
<comment type="catalytic activity">
    <reaction evidence="2">
        <text>a 3'-end 2',3'-cyclophospho-ribonucleotide-RNA + H2O = a 3'-end 2'-phospho-ribonucleotide-RNA + H(+)</text>
        <dbReference type="Rhea" id="RHEA:11828"/>
        <dbReference type="Rhea" id="RHEA-COMP:10464"/>
        <dbReference type="Rhea" id="RHEA-COMP:17353"/>
        <dbReference type="ChEBI" id="CHEBI:15377"/>
        <dbReference type="ChEBI" id="CHEBI:15378"/>
        <dbReference type="ChEBI" id="CHEBI:83064"/>
        <dbReference type="ChEBI" id="CHEBI:173113"/>
        <dbReference type="EC" id="3.1.4.58"/>
    </reaction>
</comment>
<reference evidence="4" key="1">
    <citation type="submission" date="2017-09" db="EMBL/GenBank/DDBJ databases">
        <title>Depth-based differentiation of microbial function through sediment-hosted aquifers and enrichment of novel symbionts in the deep terrestrial subsurface.</title>
        <authorList>
            <person name="Probst A.J."/>
            <person name="Ladd B."/>
            <person name="Jarett J.K."/>
            <person name="Geller-Mcgrath D.E."/>
            <person name="Sieber C.M.K."/>
            <person name="Emerson J.B."/>
            <person name="Anantharaman K."/>
            <person name="Thomas B.C."/>
            <person name="Malmstrom R."/>
            <person name="Stieglmeier M."/>
            <person name="Klingl A."/>
            <person name="Woyke T."/>
            <person name="Ryan C.M."/>
            <person name="Banfield J.F."/>
        </authorList>
    </citation>
    <scope>NUCLEOTIDE SEQUENCE [LARGE SCALE GENOMIC DNA]</scope>
</reference>
<comment type="similarity">
    <text evidence="2">Belongs to the 2H phosphoesterase superfamily. ThpR family.</text>
</comment>
<dbReference type="InterPro" id="IPR009097">
    <property type="entry name" value="Cyclic_Pdiesterase"/>
</dbReference>
<evidence type="ECO:0000256" key="2">
    <source>
        <dbReference type="HAMAP-Rule" id="MF_01940"/>
    </source>
</evidence>
<dbReference type="Pfam" id="PF13563">
    <property type="entry name" value="2_5_RNA_ligase2"/>
    <property type="match status" value="1"/>
</dbReference>
<dbReference type="EC" id="3.1.4.58" evidence="2"/>
<dbReference type="PANTHER" id="PTHR35561:SF1">
    <property type="entry name" value="RNA 2',3'-CYCLIC PHOSPHODIESTERASE"/>
    <property type="match status" value="1"/>
</dbReference>
<evidence type="ECO:0000313" key="3">
    <source>
        <dbReference type="EMBL" id="PJE57654.1"/>
    </source>
</evidence>
<dbReference type="PANTHER" id="PTHR35561">
    <property type="entry name" value="RNA 2',3'-CYCLIC PHOSPHODIESTERASE"/>
    <property type="match status" value="1"/>
</dbReference>
<dbReference type="EMBL" id="PFDX01000009">
    <property type="protein sequence ID" value="PJE57654.1"/>
    <property type="molecule type" value="Genomic_DNA"/>
</dbReference>
<evidence type="ECO:0000313" key="4">
    <source>
        <dbReference type="Proteomes" id="UP000231648"/>
    </source>
</evidence>
<dbReference type="HAMAP" id="MF_01940">
    <property type="entry name" value="RNA_CPDase"/>
    <property type="match status" value="1"/>
</dbReference>
<feature type="short sequence motif" description="HXTX 2" evidence="2">
    <location>
        <begin position="131"/>
        <end position="134"/>
    </location>
</feature>
<dbReference type="SUPFAM" id="SSF55144">
    <property type="entry name" value="LigT-like"/>
    <property type="match status" value="1"/>
</dbReference>